<feature type="domain" description="CENP-V/GFA" evidence="4">
    <location>
        <begin position="12"/>
        <end position="144"/>
    </location>
</feature>
<accession>A0AAN6WFM9</accession>
<reference evidence="5" key="2">
    <citation type="submission" date="2023-05" db="EMBL/GenBank/DDBJ databases">
        <authorList>
            <consortium name="Lawrence Berkeley National Laboratory"/>
            <person name="Steindorff A."/>
            <person name="Hensen N."/>
            <person name="Bonometti L."/>
            <person name="Westerberg I."/>
            <person name="Brannstrom I.O."/>
            <person name="Guillou S."/>
            <person name="Cros-Aarteil S."/>
            <person name="Calhoun S."/>
            <person name="Haridas S."/>
            <person name="Kuo A."/>
            <person name="Mondo S."/>
            <person name="Pangilinan J."/>
            <person name="Riley R."/>
            <person name="Labutti K."/>
            <person name="Andreopoulos B."/>
            <person name="Lipzen A."/>
            <person name="Chen C."/>
            <person name="Yanf M."/>
            <person name="Daum C."/>
            <person name="Ng V."/>
            <person name="Clum A."/>
            <person name="Ohm R."/>
            <person name="Martin F."/>
            <person name="Silar P."/>
            <person name="Natvig D."/>
            <person name="Lalanne C."/>
            <person name="Gautier V."/>
            <person name="Ament-Velasquez S.L."/>
            <person name="Kruys A."/>
            <person name="Hutchinson M.I."/>
            <person name="Powell A.J."/>
            <person name="Barry K."/>
            <person name="Miller A.N."/>
            <person name="Grigoriev I.V."/>
            <person name="Debuchy R."/>
            <person name="Gladieux P."/>
            <person name="Thoren M.H."/>
            <person name="Johannesson H."/>
        </authorList>
    </citation>
    <scope>NUCLEOTIDE SEQUENCE</scope>
    <source>
        <strain evidence="5">CBS 892.96</strain>
    </source>
</reference>
<gene>
    <name evidence="5" type="ORF">QBC36DRAFT_319747</name>
</gene>
<protein>
    <recommendedName>
        <fullName evidence="4">CENP-V/GFA domain-containing protein</fullName>
    </recommendedName>
</protein>
<sequence>MSTTPQPKGTLYKGSCHCGFAKYTIRLDFSTPPPSLHGANATKCNCSICHKLGTLLTDPGDDGSSTFTLSTPAEKDLGMYTFNTGNVKWYFCPKCSITLYSRVDGVFDGVGEMHTFRVNVLTLDEKEDGSPVEDLKSLKIKYWDFKDTLGFPEAPLDAPANGGVW</sequence>
<dbReference type="PROSITE" id="PS51891">
    <property type="entry name" value="CENP_V_GFA"/>
    <property type="match status" value="1"/>
</dbReference>
<evidence type="ECO:0000313" key="6">
    <source>
        <dbReference type="Proteomes" id="UP001302321"/>
    </source>
</evidence>
<dbReference type="Pfam" id="PF04828">
    <property type="entry name" value="GFA"/>
    <property type="match status" value="1"/>
</dbReference>
<name>A0AAN6WFM9_9PEZI</name>
<dbReference type="AlphaFoldDB" id="A0AAN6WFM9"/>
<dbReference type="InterPro" id="IPR011057">
    <property type="entry name" value="Mss4-like_sf"/>
</dbReference>
<keyword evidence="3" id="KW-0862">Zinc</keyword>
<keyword evidence="2" id="KW-0479">Metal-binding</keyword>
<evidence type="ECO:0000256" key="3">
    <source>
        <dbReference type="ARBA" id="ARBA00022833"/>
    </source>
</evidence>
<keyword evidence="6" id="KW-1185">Reference proteome</keyword>
<comment type="caution">
    <text evidence="5">The sequence shown here is derived from an EMBL/GenBank/DDBJ whole genome shotgun (WGS) entry which is preliminary data.</text>
</comment>
<reference evidence="5" key="1">
    <citation type="journal article" date="2023" name="Mol. Phylogenet. Evol.">
        <title>Genome-scale phylogeny and comparative genomics of the fungal order Sordariales.</title>
        <authorList>
            <person name="Hensen N."/>
            <person name="Bonometti L."/>
            <person name="Westerberg I."/>
            <person name="Brannstrom I.O."/>
            <person name="Guillou S."/>
            <person name="Cros-Aarteil S."/>
            <person name="Calhoun S."/>
            <person name="Haridas S."/>
            <person name="Kuo A."/>
            <person name="Mondo S."/>
            <person name="Pangilinan J."/>
            <person name="Riley R."/>
            <person name="LaButti K."/>
            <person name="Andreopoulos B."/>
            <person name="Lipzen A."/>
            <person name="Chen C."/>
            <person name="Yan M."/>
            <person name="Daum C."/>
            <person name="Ng V."/>
            <person name="Clum A."/>
            <person name="Steindorff A."/>
            <person name="Ohm R.A."/>
            <person name="Martin F."/>
            <person name="Silar P."/>
            <person name="Natvig D.O."/>
            <person name="Lalanne C."/>
            <person name="Gautier V."/>
            <person name="Ament-Velasquez S.L."/>
            <person name="Kruys A."/>
            <person name="Hutchinson M.I."/>
            <person name="Powell A.J."/>
            <person name="Barry K."/>
            <person name="Miller A.N."/>
            <person name="Grigoriev I.V."/>
            <person name="Debuchy R."/>
            <person name="Gladieux P."/>
            <person name="Hiltunen Thoren M."/>
            <person name="Johannesson H."/>
        </authorList>
    </citation>
    <scope>NUCLEOTIDE SEQUENCE</scope>
    <source>
        <strain evidence="5">CBS 892.96</strain>
    </source>
</reference>
<dbReference type="Gene3D" id="2.170.150.70">
    <property type="match status" value="1"/>
</dbReference>
<evidence type="ECO:0000259" key="4">
    <source>
        <dbReference type="PROSITE" id="PS51891"/>
    </source>
</evidence>
<comment type="similarity">
    <text evidence="1">Belongs to the Gfa family.</text>
</comment>
<dbReference type="PANTHER" id="PTHR28620">
    <property type="entry name" value="CENTROMERE PROTEIN V"/>
    <property type="match status" value="1"/>
</dbReference>
<dbReference type="Proteomes" id="UP001302321">
    <property type="component" value="Unassembled WGS sequence"/>
</dbReference>
<dbReference type="GO" id="GO:0046872">
    <property type="term" value="F:metal ion binding"/>
    <property type="evidence" value="ECO:0007669"/>
    <property type="project" value="UniProtKB-KW"/>
</dbReference>
<dbReference type="PANTHER" id="PTHR28620:SF1">
    <property type="entry name" value="CENP-V_GFA DOMAIN-CONTAINING PROTEIN"/>
    <property type="match status" value="1"/>
</dbReference>
<dbReference type="GO" id="GO:0016846">
    <property type="term" value="F:carbon-sulfur lyase activity"/>
    <property type="evidence" value="ECO:0007669"/>
    <property type="project" value="InterPro"/>
</dbReference>
<evidence type="ECO:0000256" key="1">
    <source>
        <dbReference type="ARBA" id="ARBA00005495"/>
    </source>
</evidence>
<evidence type="ECO:0000256" key="2">
    <source>
        <dbReference type="ARBA" id="ARBA00022723"/>
    </source>
</evidence>
<dbReference type="SUPFAM" id="SSF51316">
    <property type="entry name" value="Mss4-like"/>
    <property type="match status" value="1"/>
</dbReference>
<dbReference type="EMBL" id="MU866096">
    <property type="protein sequence ID" value="KAK4180635.1"/>
    <property type="molecule type" value="Genomic_DNA"/>
</dbReference>
<dbReference type="InterPro" id="IPR006913">
    <property type="entry name" value="CENP-V/GFA"/>
</dbReference>
<dbReference type="InterPro" id="IPR052355">
    <property type="entry name" value="CENP-V-like"/>
</dbReference>
<organism evidence="5 6">
    <name type="scientific">Triangularia setosa</name>
    <dbReference type="NCBI Taxonomy" id="2587417"/>
    <lineage>
        <taxon>Eukaryota</taxon>
        <taxon>Fungi</taxon>
        <taxon>Dikarya</taxon>
        <taxon>Ascomycota</taxon>
        <taxon>Pezizomycotina</taxon>
        <taxon>Sordariomycetes</taxon>
        <taxon>Sordariomycetidae</taxon>
        <taxon>Sordariales</taxon>
        <taxon>Podosporaceae</taxon>
        <taxon>Triangularia</taxon>
    </lineage>
</organism>
<evidence type="ECO:0000313" key="5">
    <source>
        <dbReference type="EMBL" id="KAK4180635.1"/>
    </source>
</evidence>
<proteinExistence type="inferred from homology"/>